<dbReference type="Proteomes" id="UP000184240">
    <property type="component" value="Unassembled WGS sequence"/>
</dbReference>
<evidence type="ECO:0000313" key="3">
    <source>
        <dbReference type="EMBL" id="RXG31104.1"/>
    </source>
</evidence>
<protein>
    <submittedName>
        <fullName evidence="4">YtxH-like protein</fullName>
    </submittedName>
</protein>
<keyword evidence="2" id="KW-0812">Transmembrane</keyword>
<evidence type="ECO:0000313" key="6">
    <source>
        <dbReference type="Proteomes" id="UP000290037"/>
    </source>
</evidence>
<reference evidence="4" key="2">
    <citation type="submission" date="2016-11" db="EMBL/GenBank/DDBJ databases">
        <authorList>
            <person name="Jaros S."/>
            <person name="Januszkiewicz K."/>
            <person name="Wedrychowicz H."/>
        </authorList>
    </citation>
    <scope>NUCLEOTIDE SEQUENCE [LARGE SCALE GENOMIC DNA]</scope>
    <source>
        <strain evidence="4">DSM 19859</strain>
    </source>
</reference>
<keyword evidence="2" id="KW-1133">Transmembrane helix</keyword>
<dbReference type="STRING" id="573501.SAMN04487999_0947"/>
<dbReference type="Gene3D" id="1.20.120.20">
    <property type="entry name" value="Apolipoprotein"/>
    <property type="match status" value="1"/>
</dbReference>
<dbReference type="AlphaFoldDB" id="A0A1M5VWZ7"/>
<dbReference type="EMBL" id="FQXT01000002">
    <property type="protein sequence ID" value="SHH79728.1"/>
    <property type="molecule type" value="Genomic_DNA"/>
</dbReference>
<gene>
    <name evidence="3" type="ORF">DSM01_240</name>
    <name evidence="4" type="ORF">SAMN04487999_0947</name>
</gene>
<dbReference type="InterPro" id="IPR052928">
    <property type="entry name" value="Desiccation-related_membrane"/>
</dbReference>
<feature type="transmembrane region" description="Helical" evidence="2">
    <location>
        <begin position="6"/>
        <end position="26"/>
    </location>
</feature>
<dbReference type="PANTHER" id="PTHR35792">
    <property type="entry name" value="GENERAL STRESS PROTEIN"/>
    <property type="match status" value="1"/>
</dbReference>
<name>A0A1M5VWZ7_9FLAO</name>
<evidence type="ECO:0000256" key="2">
    <source>
        <dbReference type="SAM" id="Phobius"/>
    </source>
</evidence>
<dbReference type="Pfam" id="PF12732">
    <property type="entry name" value="YtxH"/>
    <property type="match status" value="1"/>
</dbReference>
<feature type="compositionally biased region" description="Basic residues" evidence="1">
    <location>
        <begin position="33"/>
        <end position="48"/>
    </location>
</feature>
<evidence type="ECO:0000313" key="4">
    <source>
        <dbReference type="EMBL" id="SHH79728.1"/>
    </source>
</evidence>
<dbReference type="RefSeq" id="WP_072980935.1">
    <property type="nucleotide sequence ID" value="NZ_CAXPJH010000015.1"/>
</dbReference>
<evidence type="ECO:0000256" key="1">
    <source>
        <dbReference type="SAM" id="MobiDB-lite"/>
    </source>
</evidence>
<keyword evidence="2" id="KW-0472">Membrane</keyword>
<reference evidence="5" key="1">
    <citation type="submission" date="2016-11" db="EMBL/GenBank/DDBJ databases">
        <authorList>
            <person name="Varghese N."/>
            <person name="Submissions S."/>
        </authorList>
    </citation>
    <scope>NUCLEOTIDE SEQUENCE [LARGE SCALE GENOMIC DNA]</scope>
    <source>
        <strain evidence="5">DSM 19859</strain>
    </source>
</reference>
<feature type="region of interest" description="Disordered" evidence="1">
    <location>
        <begin position="30"/>
        <end position="66"/>
    </location>
</feature>
<dbReference type="SUPFAM" id="SSF58113">
    <property type="entry name" value="Apolipoprotein A-I"/>
    <property type="match status" value="1"/>
</dbReference>
<proteinExistence type="predicted"/>
<accession>A0A1M5VWZ7</accession>
<dbReference type="InterPro" id="IPR024623">
    <property type="entry name" value="YtxH"/>
</dbReference>
<keyword evidence="6" id="KW-1185">Reference proteome</keyword>
<organism evidence="4 5">
    <name type="scientific">Leeuwenhoekiella palythoae</name>
    <dbReference type="NCBI Taxonomy" id="573501"/>
    <lineage>
        <taxon>Bacteria</taxon>
        <taxon>Pseudomonadati</taxon>
        <taxon>Bacteroidota</taxon>
        <taxon>Flavobacteriia</taxon>
        <taxon>Flavobacteriales</taxon>
        <taxon>Flavobacteriaceae</taxon>
        <taxon>Leeuwenhoekiella</taxon>
    </lineage>
</organism>
<dbReference type="PANTHER" id="PTHR35792:SF2">
    <property type="entry name" value="GENERAL STRESS PROTEIN"/>
    <property type="match status" value="1"/>
</dbReference>
<dbReference type="Proteomes" id="UP000290037">
    <property type="component" value="Unassembled WGS sequence"/>
</dbReference>
<evidence type="ECO:0000313" key="5">
    <source>
        <dbReference type="Proteomes" id="UP000184240"/>
    </source>
</evidence>
<dbReference type="EMBL" id="QOVN01000001">
    <property type="protein sequence ID" value="RXG31104.1"/>
    <property type="molecule type" value="Genomic_DNA"/>
</dbReference>
<dbReference type="OrthoDB" id="598035at2"/>
<reference evidence="3 6" key="3">
    <citation type="submission" date="2018-07" db="EMBL/GenBank/DDBJ databases">
        <title>Leeuwenhoekiella genomics.</title>
        <authorList>
            <person name="Tahon G."/>
            <person name="Willems A."/>
        </authorList>
    </citation>
    <scope>NUCLEOTIDE SEQUENCE [LARGE SCALE GENOMIC DNA]</scope>
    <source>
        <strain evidence="3 6">LMG 24856</strain>
    </source>
</reference>
<sequence>MSKTSNTILALVTGAAIGAGLGLLYAPESGDKTRKKISKNAKEAKKKLEKQIQETSDHLSASAKEAKKSFDAKLEDTLKTASSKADNILVSMEKKLEELRKKNAKATTEVVEEVKDIDVPTAKA</sequence>